<protein>
    <submittedName>
        <fullName evidence="2">Uncharacterized protein</fullName>
    </submittedName>
</protein>
<sequence length="54" mass="6682">MLYISIIGHRLYHETLIRWSLYILIYNFLRILTLRNYALLHNVKIIKKKFLVHL</sequence>
<comment type="caution">
    <text evidence="2">The sequence shown here is derived from an EMBL/GenBank/DDBJ whole genome shotgun (WGS) entry which is preliminary data.</text>
</comment>
<name>A0A397VU83_9GLOM</name>
<keyword evidence="1" id="KW-0812">Transmembrane</keyword>
<keyword evidence="3" id="KW-1185">Reference proteome</keyword>
<gene>
    <name evidence="2" type="ORF">C2G38_2067774</name>
</gene>
<dbReference type="EMBL" id="QKWP01000179">
    <property type="protein sequence ID" value="RIB25321.1"/>
    <property type="molecule type" value="Genomic_DNA"/>
</dbReference>
<proteinExistence type="predicted"/>
<feature type="transmembrane region" description="Helical" evidence="1">
    <location>
        <begin position="19"/>
        <end position="40"/>
    </location>
</feature>
<accession>A0A397VU83</accession>
<evidence type="ECO:0000313" key="2">
    <source>
        <dbReference type="EMBL" id="RIB25321.1"/>
    </source>
</evidence>
<reference evidence="2 3" key="1">
    <citation type="submission" date="2018-06" db="EMBL/GenBank/DDBJ databases">
        <title>Comparative genomics reveals the genomic features of Rhizophagus irregularis, R. cerebriforme, R. diaphanum and Gigaspora rosea, and their symbiotic lifestyle signature.</title>
        <authorList>
            <person name="Morin E."/>
            <person name="San Clemente H."/>
            <person name="Chen E.C.H."/>
            <person name="De La Providencia I."/>
            <person name="Hainaut M."/>
            <person name="Kuo A."/>
            <person name="Kohler A."/>
            <person name="Murat C."/>
            <person name="Tang N."/>
            <person name="Roy S."/>
            <person name="Loubradou J."/>
            <person name="Henrissat B."/>
            <person name="Grigoriev I.V."/>
            <person name="Corradi N."/>
            <person name="Roux C."/>
            <person name="Martin F.M."/>
        </authorList>
    </citation>
    <scope>NUCLEOTIDE SEQUENCE [LARGE SCALE GENOMIC DNA]</scope>
    <source>
        <strain evidence="2 3">DAOM 194757</strain>
    </source>
</reference>
<keyword evidence="1" id="KW-1133">Transmembrane helix</keyword>
<dbReference type="Proteomes" id="UP000266673">
    <property type="component" value="Unassembled WGS sequence"/>
</dbReference>
<evidence type="ECO:0000256" key="1">
    <source>
        <dbReference type="SAM" id="Phobius"/>
    </source>
</evidence>
<dbReference type="AlphaFoldDB" id="A0A397VU83"/>
<keyword evidence="1" id="KW-0472">Membrane</keyword>
<evidence type="ECO:0000313" key="3">
    <source>
        <dbReference type="Proteomes" id="UP000266673"/>
    </source>
</evidence>
<organism evidence="2 3">
    <name type="scientific">Gigaspora rosea</name>
    <dbReference type="NCBI Taxonomy" id="44941"/>
    <lineage>
        <taxon>Eukaryota</taxon>
        <taxon>Fungi</taxon>
        <taxon>Fungi incertae sedis</taxon>
        <taxon>Mucoromycota</taxon>
        <taxon>Glomeromycotina</taxon>
        <taxon>Glomeromycetes</taxon>
        <taxon>Diversisporales</taxon>
        <taxon>Gigasporaceae</taxon>
        <taxon>Gigaspora</taxon>
    </lineage>
</organism>